<accession>A0AAW1KLM0</accession>
<gene>
    <name evidence="1" type="ORF">QE152_g22273</name>
</gene>
<organism evidence="1 2">
    <name type="scientific">Popillia japonica</name>
    <name type="common">Japanese beetle</name>
    <dbReference type="NCBI Taxonomy" id="7064"/>
    <lineage>
        <taxon>Eukaryota</taxon>
        <taxon>Metazoa</taxon>
        <taxon>Ecdysozoa</taxon>
        <taxon>Arthropoda</taxon>
        <taxon>Hexapoda</taxon>
        <taxon>Insecta</taxon>
        <taxon>Pterygota</taxon>
        <taxon>Neoptera</taxon>
        <taxon>Endopterygota</taxon>
        <taxon>Coleoptera</taxon>
        <taxon>Polyphaga</taxon>
        <taxon>Scarabaeiformia</taxon>
        <taxon>Scarabaeidae</taxon>
        <taxon>Rutelinae</taxon>
        <taxon>Popillia</taxon>
    </lineage>
</organism>
<comment type="caution">
    <text evidence="1">The sequence shown here is derived from an EMBL/GenBank/DDBJ whole genome shotgun (WGS) entry which is preliminary data.</text>
</comment>
<proteinExistence type="predicted"/>
<evidence type="ECO:0000313" key="2">
    <source>
        <dbReference type="Proteomes" id="UP001458880"/>
    </source>
</evidence>
<name>A0AAW1KLM0_POPJA</name>
<dbReference type="EMBL" id="JASPKY010000213">
    <property type="protein sequence ID" value="KAK9720109.1"/>
    <property type="molecule type" value="Genomic_DNA"/>
</dbReference>
<dbReference type="Proteomes" id="UP001458880">
    <property type="component" value="Unassembled WGS sequence"/>
</dbReference>
<keyword evidence="2" id="KW-1185">Reference proteome</keyword>
<sequence>MPKLIPSMMQKLLAWANLYKDTPFEDWQRQVCFSNEGTLQIMNDYESSMDSKASHIQGDLVSAQCQRNGKALRCRGNGHTPGSIPECARRKYFQAVNNEVVVSQKPKIDWEFKVGTTRLFNALNFQAVNNEVVVSQKPKIDWEFKVGTTRLFNALRIF</sequence>
<dbReference type="AlphaFoldDB" id="A0AAW1KLM0"/>
<reference evidence="1 2" key="1">
    <citation type="journal article" date="2024" name="BMC Genomics">
        <title>De novo assembly and annotation of Popillia japonica's genome with initial clues to its potential as an invasive pest.</title>
        <authorList>
            <person name="Cucini C."/>
            <person name="Boschi S."/>
            <person name="Funari R."/>
            <person name="Cardaioli E."/>
            <person name="Iannotti N."/>
            <person name="Marturano G."/>
            <person name="Paoli F."/>
            <person name="Bruttini M."/>
            <person name="Carapelli A."/>
            <person name="Frati F."/>
            <person name="Nardi F."/>
        </authorList>
    </citation>
    <scope>NUCLEOTIDE SEQUENCE [LARGE SCALE GENOMIC DNA]</scope>
    <source>
        <strain evidence="1">DMR45628</strain>
    </source>
</reference>
<protein>
    <submittedName>
        <fullName evidence="1">Uncharacterized protein</fullName>
    </submittedName>
</protein>
<evidence type="ECO:0000313" key="1">
    <source>
        <dbReference type="EMBL" id="KAK9720109.1"/>
    </source>
</evidence>